<evidence type="ECO:0000313" key="2">
    <source>
        <dbReference type="Proteomes" id="UP000003711"/>
    </source>
</evidence>
<comment type="caution">
    <text evidence="1">The sequence shown here is derived from an EMBL/GenBank/DDBJ whole genome shotgun (WGS) entry which is preliminary data.</text>
</comment>
<dbReference type="AlphaFoldDB" id="E2N865"/>
<proteinExistence type="predicted"/>
<dbReference type="RefSeq" id="WP_007209850.1">
    <property type="nucleotide sequence ID" value="NZ_EQ973488.1"/>
</dbReference>
<sequence>MAQKKGAGEEAVGIEELLGLAMGCIGMNLDDFRRCTPAEFSVIYRFWLQHDERNVQNDWEQTRFLACCMLQPYSKKKLSPTDVCRFSWERKREQEAKKEVSTKERFEEIAKKWG</sequence>
<organism evidence="1 2">
    <name type="scientific">Bacteroides cellulosilyticus DSM 14838</name>
    <dbReference type="NCBI Taxonomy" id="537012"/>
    <lineage>
        <taxon>Bacteria</taxon>
        <taxon>Pseudomonadati</taxon>
        <taxon>Bacteroidota</taxon>
        <taxon>Bacteroidia</taxon>
        <taxon>Bacteroidales</taxon>
        <taxon>Bacteroidaceae</taxon>
        <taxon>Bacteroides</taxon>
    </lineage>
</organism>
<name>E2N865_9BACE</name>
<dbReference type="Proteomes" id="UP000003711">
    <property type="component" value="Unassembled WGS sequence"/>
</dbReference>
<reference evidence="1 2" key="2">
    <citation type="submission" date="2009-01" db="EMBL/GenBank/DDBJ databases">
        <title>Draft genome sequence of Bacteroides cellulosilyticus (DSM 14838).</title>
        <authorList>
            <person name="Sudarsanam P."/>
            <person name="Ley R."/>
            <person name="Guruge J."/>
            <person name="Turnbaugh P.J."/>
            <person name="Mahowald M."/>
            <person name="Liep D."/>
            <person name="Gordon J."/>
        </authorList>
    </citation>
    <scope>NUCLEOTIDE SEQUENCE [LARGE SCALE GENOMIC DNA]</scope>
    <source>
        <strain evidence="1 2">DSM 14838</strain>
    </source>
</reference>
<reference evidence="1 2" key="1">
    <citation type="submission" date="2008-12" db="EMBL/GenBank/DDBJ databases">
        <authorList>
            <person name="Fulton L."/>
            <person name="Clifton S."/>
            <person name="Fulton B."/>
            <person name="Xu J."/>
            <person name="Minx P."/>
            <person name="Pepin K.H."/>
            <person name="Johnson M."/>
            <person name="Bhonagiri V."/>
            <person name="Nash W.E."/>
            <person name="Mardis E.R."/>
            <person name="Wilson R.K."/>
        </authorList>
    </citation>
    <scope>NUCLEOTIDE SEQUENCE [LARGE SCALE GENOMIC DNA]</scope>
    <source>
        <strain evidence="1 2">DSM 14838</strain>
    </source>
</reference>
<accession>E2N865</accession>
<protein>
    <submittedName>
        <fullName evidence="1">Uncharacterized protein</fullName>
    </submittedName>
</protein>
<evidence type="ECO:0000313" key="1">
    <source>
        <dbReference type="EMBL" id="EEF91892.1"/>
    </source>
</evidence>
<dbReference type="HOGENOM" id="CLU_2116010_0_0_10"/>
<gene>
    <name evidence="1" type="ORF">BACCELL_00460</name>
</gene>
<dbReference type="EMBL" id="ACCH01000040">
    <property type="protein sequence ID" value="EEF91892.1"/>
    <property type="molecule type" value="Genomic_DNA"/>
</dbReference>